<keyword evidence="1" id="KW-0413">Isomerase</keyword>
<accession>A0A9W9UR02</accession>
<dbReference type="SUPFAM" id="SSF48600">
    <property type="entry name" value="Chorismate mutase II"/>
    <property type="match status" value="1"/>
</dbReference>
<dbReference type="InterPro" id="IPR036263">
    <property type="entry name" value="Chorismate_II_sf"/>
</dbReference>
<dbReference type="Gene3D" id="1.20.59.10">
    <property type="entry name" value="Chorismate mutase"/>
    <property type="match status" value="1"/>
</dbReference>
<evidence type="ECO:0000313" key="4">
    <source>
        <dbReference type="EMBL" id="KAJ5354072.1"/>
    </source>
</evidence>
<gene>
    <name evidence="4" type="ORF">N7541_006636</name>
</gene>
<reference evidence="4" key="2">
    <citation type="journal article" date="2023" name="IMA Fungus">
        <title>Comparative genomic study of the Penicillium genus elucidates a diverse pangenome and 15 lateral gene transfer events.</title>
        <authorList>
            <person name="Petersen C."/>
            <person name="Sorensen T."/>
            <person name="Nielsen M.R."/>
            <person name="Sondergaard T.E."/>
            <person name="Sorensen J.L."/>
            <person name="Fitzpatrick D.A."/>
            <person name="Frisvad J.C."/>
            <person name="Nielsen K.L."/>
        </authorList>
    </citation>
    <scope>NUCLEOTIDE SEQUENCE</scope>
    <source>
        <strain evidence="4">IBT 35675</strain>
    </source>
</reference>
<proteinExistence type="predicted"/>
<dbReference type="InterPro" id="IPR002701">
    <property type="entry name" value="CM_II_prokaryot"/>
</dbReference>
<reference evidence="4" key="1">
    <citation type="submission" date="2022-12" db="EMBL/GenBank/DDBJ databases">
        <authorList>
            <person name="Petersen C."/>
        </authorList>
    </citation>
    <scope>NUCLEOTIDE SEQUENCE</scope>
    <source>
        <strain evidence="4">IBT 35675</strain>
    </source>
</reference>
<feature type="chain" id="PRO_5040971227" evidence="2">
    <location>
        <begin position="18"/>
        <end position="161"/>
    </location>
</feature>
<evidence type="ECO:0000256" key="2">
    <source>
        <dbReference type="SAM" id="SignalP"/>
    </source>
</evidence>
<dbReference type="PROSITE" id="PS51168">
    <property type="entry name" value="CHORISMATE_MUT_2"/>
    <property type="match status" value="1"/>
</dbReference>
<dbReference type="Pfam" id="PF01817">
    <property type="entry name" value="CM_2"/>
    <property type="match status" value="1"/>
</dbReference>
<dbReference type="AlphaFoldDB" id="A0A9W9UR02"/>
<dbReference type="PANTHER" id="PTHR38041:SF1">
    <property type="entry name" value="CHORISMATE MUTASE"/>
    <property type="match status" value="1"/>
</dbReference>
<keyword evidence="2" id="KW-0732">Signal</keyword>
<protein>
    <submittedName>
        <fullName evidence="4">Chorismate mutase</fullName>
    </submittedName>
</protein>
<keyword evidence="5" id="KW-1185">Reference proteome</keyword>
<dbReference type="PANTHER" id="PTHR38041">
    <property type="entry name" value="CHORISMATE MUTASE"/>
    <property type="match status" value="1"/>
</dbReference>
<dbReference type="GO" id="GO:0009697">
    <property type="term" value="P:salicylic acid biosynthetic process"/>
    <property type="evidence" value="ECO:0007669"/>
    <property type="project" value="TreeGrafter"/>
</dbReference>
<organism evidence="4 5">
    <name type="scientific">Penicillium brevicompactum</name>
    <dbReference type="NCBI Taxonomy" id="5074"/>
    <lineage>
        <taxon>Eukaryota</taxon>
        <taxon>Fungi</taxon>
        <taxon>Dikarya</taxon>
        <taxon>Ascomycota</taxon>
        <taxon>Pezizomycotina</taxon>
        <taxon>Eurotiomycetes</taxon>
        <taxon>Eurotiomycetidae</taxon>
        <taxon>Eurotiales</taxon>
        <taxon>Aspergillaceae</taxon>
        <taxon>Penicillium</taxon>
    </lineage>
</organism>
<comment type="caution">
    <text evidence="4">The sequence shown here is derived from an EMBL/GenBank/DDBJ whole genome shotgun (WGS) entry which is preliminary data.</text>
</comment>
<dbReference type="GO" id="GO:0046417">
    <property type="term" value="P:chorismate metabolic process"/>
    <property type="evidence" value="ECO:0007669"/>
    <property type="project" value="InterPro"/>
</dbReference>
<dbReference type="SMART" id="SM00830">
    <property type="entry name" value="CM_2"/>
    <property type="match status" value="1"/>
</dbReference>
<evidence type="ECO:0000259" key="3">
    <source>
        <dbReference type="PROSITE" id="PS51168"/>
    </source>
</evidence>
<dbReference type="InterPro" id="IPR036979">
    <property type="entry name" value="CM_dom_sf"/>
</dbReference>
<evidence type="ECO:0000313" key="5">
    <source>
        <dbReference type="Proteomes" id="UP001148299"/>
    </source>
</evidence>
<feature type="domain" description="Chorismate mutase" evidence="3">
    <location>
        <begin position="56"/>
        <end position="148"/>
    </location>
</feature>
<dbReference type="GO" id="GO:0004106">
    <property type="term" value="F:chorismate mutase activity"/>
    <property type="evidence" value="ECO:0007669"/>
    <property type="project" value="InterPro"/>
</dbReference>
<dbReference type="InterPro" id="IPR051331">
    <property type="entry name" value="Chorismate_mutase-related"/>
</dbReference>
<name>A0A9W9UR02_PENBR</name>
<feature type="signal peptide" evidence="2">
    <location>
        <begin position="1"/>
        <end position="17"/>
    </location>
</feature>
<dbReference type="Proteomes" id="UP001148299">
    <property type="component" value="Unassembled WGS sequence"/>
</dbReference>
<evidence type="ECO:0000256" key="1">
    <source>
        <dbReference type="ARBA" id="ARBA00023235"/>
    </source>
</evidence>
<sequence length="161" mass="17175">MLFVGILVALILPVAIAAATNVCYGADMRSTPSADQRPVPWGSPSVHFSSLNGTTTTCCKSLDEIRDALDEIDDRLLGLLNSRQVAAYVREATRFKSTRAAVNAPSRNEAVLKQAEQQALHIGAPVTVARAVMGAVLNSSVAFEQCIVSVWMFGLGVRADD</sequence>
<dbReference type="EMBL" id="JAPZBR010000005">
    <property type="protein sequence ID" value="KAJ5354072.1"/>
    <property type="molecule type" value="Genomic_DNA"/>
</dbReference>